<comment type="caution">
    <text evidence="9">The sequence shown here is derived from an EMBL/GenBank/DDBJ whole genome shotgun (WGS) entry which is preliminary data.</text>
</comment>
<dbReference type="Proteomes" id="UP000186817">
    <property type="component" value="Unassembled WGS sequence"/>
</dbReference>
<proteinExistence type="predicted"/>
<evidence type="ECO:0000256" key="4">
    <source>
        <dbReference type="ARBA" id="ARBA00022692"/>
    </source>
</evidence>
<dbReference type="EMBL" id="LSRX01000033">
    <property type="protein sequence ID" value="OLQ13061.1"/>
    <property type="molecule type" value="Genomic_DNA"/>
</dbReference>
<evidence type="ECO:0000313" key="9">
    <source>
        <dbReference type="EMBL" id="OLQ13061.1"/>
    </source>
</evidence>
<comment type="subcellular location">
    <subcellularLocation>
        <location evidence="1">Cell membrane</location>
        <topology evidence="1">Multi-pass membrane protein</topology>
    </subcellularLocation>
</comment>
<reference evidence="9 10" key="1">
    <citation type="submission" date="2016-02" db="EMBL/GenBank/DDBJ databases">
        <title>Genome analysis of coral dinoflagellate symbionts highlights evolutionary adaptations to a symbiotic lifestyle.</title>
        <authorList>
            <person name="Aranda M."/>
            <person name="Li Y."/>
            <person name="Liew Y.J."/>
            <person name="Baumgarten S."/>
            <person name="Simakov O."/>
            <person name="Wilson M."/>
            <person name="Piel J."/>
            <person name="Ashoor H."/>
            <person name="Bougouffa S."/>
            <person name="Bajic V.B."/>
            <person name="Ryu T."/>
            <person name="Ravasi T."/>
            <person name="Bayer T."/>
            <person name="Micklem G."/>
            <person name="Kim H."/>
            <person name="Bhak J."/>
            <person name="Lajeunesse T.C."/>
            <person name="Voolstra C.R."/>
        </authorList>
    </citation>
    <scope>NUCLEOTIDE SEQUENCE [LARGE SCALE GENOMIC DNA]</scope>
    <source>
        <strain evidence="9 10">CCMP2467</strain>
    </source>
</reference>
<evidence type="ECO:0000256" key="8">
    <source>
        <dbReference type="SAM" id="Phobius"/>
    </source>
</evidence>
<evidence type="ECO:0000256" key="7">
    <source>
        <dbReference type="ARBA" id="ARBA00023136"/>
    </source>
</evidence>
<dbReference type="AlphaFoldDB" id="A0A1Q9F056"/>
<evidence type="ECO:0000256" key="5">
    <source>
        <dbReference type="ARBA" id="ARBA00022989"/>
    </source>
</evidence>
<dbReference type="Pfam" id="PF25539">
    <property type="entry name" value="Bestrophin_2"/>
    <property type="match status" value="2"/>
</dbReference>
<feature type="transmembrane region" description="Helical" evidence="8">
    <location>
        <begin position="880"/>
        <end position="902"/>
    </location>
</feature>
<keyword evidence="10" id="KW-1185">Reference proteome</keyword>
<evidence type="ECO:0000256" key="3">
    <source>
        <dbReference type="ARBA" id="ARBA00022475"/>
    </source>
</evidence>
<evidence type="ECO:0000256" key="6">
    <source>
        <dbReference type="ARBA" id="ARBA00023065"/>
    </source>
</evidence>
<dbReference type="GO" id="GO:0005254">
    <property type="term" value="F:chloride channel activity"/>
    <property type="evidence" value="ECO:0007669"/>
    <property type="project" value="InterPro"/>
</dbReference>
<keyword evidence="5 8" id="KW-1133">Transmembrane helix</keyword>
<keyword evidence="4 8" id="KW-0812">Transmembrane</keyword>
<organism evidence="9 10">
    <name type="scientific">Symbiodinium microadriaticum</name>
    <name type="common">Dinoflagellate</name>
    <name type="synonym">Zooxanthella microadriatica</name>
    <dbReference type="NCBI Taxonomy" id="2951"/>
    <lineage>
        <taxon>Eukaryota</taxon>
        <taxon>Sar</taxon>
        <taxon>Alveolata</taxon>
        <taxon>Dinophyceae</taxon>
        <taxon>Suessiales</taxon>
        <taxon>Symbiodiniaceae</taxon>
        <taxon>Symbiodinium</taxon>
    </lineage>
</organism>
<gene>
    <name evidence="9" type="ORF">AK812_SmicGene2921</name>
</gene>
<dbReference type="InterPro" id="IPR044669">
    <property type="entry name" value="YneE/VCCN1/2-like"/>
</dbReference>
<keyword evidence="3" id="KW-1003">Cell membrane</keyword>
<feature type="transmembrane region" description="Helical" evidence="8">
    <location>
        <begin position="600"/>
        <end position="620"/>
    </location>
</feature>
<keyword evidence="7 8" id="KW-0472">Membrane</keyword>
<dbReference type="GO" id="GO:0005886">
    <property type="term" value="C:plasma membrane"/>
    <property type="evidence" value="ECO:0007669"/>
    <property type="project" value="UniProtKB-SubCell"/>
</dbReference>
<sequence length="972" mass="110222">MVILYSSSEWLEVLFRYAGTVWPHIWGKWLASSLYSIAAYLFALETGLQFGTEHHSMLLPLSVTFLLIFRANEAYARYWLGRSTLSNYISEVREVLLLSIIYVRGGLESSIHLFHQGPGVTVPASVKPDHYDEKARNYRVDVARLSVALAVAFKLHTSIALDGYCFGSLDKEAKWFLDWDRLRLLQLLTEEEFEIVNRCIGLAEDESVPETRRRLASQFHNARTLEGPPSSWDDEFPVRFDQFVRVPVAIVWFLREVLFRNMNDPFNTQPWGIKDRFVGALVHLLSGILESFETAHMVCTTPIPLPYANLCKTLLCFYMISAPFFVDPSRGWFANTVVPSVISFALLGVDAIATELEPLGNLFKFGPLGNRCEIRCTCAHKMHLRNPFGDDVNDLDQLEQVHIVEREAMELLRQSGDIRGCSVFGWQEVPDFVSNKCCRSLKTQLVVKDLAQLQVMPLVAEEDVVMADWCKNLPLYRLSVSLLKSDWVRALLVFCFSPLLPVVLALSCLNQKVRKWRGLPTITYEAEESVALAPSSDAEQLWLTQRVSFQVEAMRLDWDWISIFMKMYVFGLLMLLYVTFPILLNIFLSWLSSALQGFDFGLVCLCIVLAGMCCFLLPPVPGVPVYLFAGIIIADKCPLGFEAGAGIAIAVGFLLKLMACAMQQKLIGERLGANLTIRTQVGINTPMIRAIEAVLREPGMSMGKVSILCGGPDWPTSVLAGILHLSLLECELGTLPIVFFVAACSLSGSFYLKQHESELWDRAATFMMSASVFLCMLLQIMGAWAIQTQLDQREWELTKPLEQNVELDWLDFRWREMSRSLLLRWVDVPAWIRAVTLLGVLIQVMVGQVFYWRSSMCFGEFEVTDDIDSLEWWVDGESGLVLLPGLVCCCLSIGGWAFYFVMSCWLKRKRAKPFLEMAKRLDTIEVRWKEMRRALAAELSAHGACRDNWEALRHANETAQEMLREARVMATE</sequence>
<evidence type="ECO:0000256" key="2">
    <source>
        <dbReference type="ARBA" id="ARBA00022448"/>
    </source>
</evidence>
<dbReference type="PANTHER" id="PTHR33281">
    <property type="entry name" value="UPF0187 PROTEIN YNEE"/>
    <property type="match status" value="1"/>
</dbReference>
<accession>A0A1Q9F056</accession>
<feature type="transmembrane region" description="Helical" evidence="8">
    <location>
        <begin position="626"/>
        <end position="655"/>
    </location>
</feature>
<dbReference type="OrthoDB" id="440036at2759"/>
<feature type="transmembrane region" description="Helical" evidence="8">
    <location>
        <begin position="567"/>
        <end position="588"/>
    </location>
</feature>
<feature type="transmembrane region" description="Helical" evidence="8">
    <location>
        <begin position="487"/>
        <end position="507"/>
    </location>
</feature>
<protein>
    <submittedName>
        <fullName evidence="9">Uncharacterized protein</fullName>
    </submittedName>
</protein>
<keyword evidence="2" id="KW-0813">Transport</keyword>
<dbReference type="PANTHER" id="PTHR33281:SF19">
    <property type="entry name" value="VOLTAGE-DEPENDENT ANION CHANNEL-FORMING PROTEIN YNEE"/>
    <property type="match status" value="1"/>
</dbReference>
<name>A0A1Q9F056_SYMMI</name>
<evidence type="ECO:0000313" key="10">
    <source>
        <dbReference type="Proteomes" id="UP000186817"/>
    </source>
</evidence>
<keyword evidence="6" id="KW-0406">Ion transport</keyword>
<feature type="transmembrane region" description="Helical" evidence="8">
    <location>
        <begin position="822"/>
        <end position="846"/>
    </location>
</feature>
<feature type="transmembrane region" description="Helical" evidence="8">
    <location>
        <begin position="764"/>
        <end position="786"/>
    </location>
</feature>
<evidence type="ECO:0000256" key="1">
    <source>
        <dbReference type="ARBA" id="ARBA00004651"/>
    </source>
</evidence>